<feature type="compositionally biased region" description="Polar residues" evidence="1">
    <location>
        <begin position="205"/>
        <end position="230"/>
    </location>
</feature>
<dbReference type="Proteomes" id="UP000708208">
    <property type="component" value="Unassembled WGS sequence"/>
</dbReference>
<feature type="compositionally biased region" description="Polar residues" evidence="1">
    <location>
        <begin position="124"/>
        <end position="133"/>
    </location>
</feature>
<dbReference type="Pfam" id="PF00635">
    <property type="entry name" value="Motile_Sperm"/>
    <property type="match status" value="1"/>
</dbReference>
<evidence type="ECO:0000313" key="3">
    <source>
        <dbReference type="EMBL" id="CAG7835271.1"/>
    </source>
</evidence>
<dbReference type="InterPro" id="IPR000535">
    <property type="entry name" value="MSP_dom"/>
</dbReference>
<comment type="caution">
    <text evidence="3">The sequence shown here is derived from an EMBL/GenBank/DDBJ whole genome shotgun (WGS) entry which is preliminary data.</text>
</comment>
<protein>
    <recommendedName>
        <fullName evidence="2">MSP domain-containing protein</fullName>
    </recommendedName>
</protein>
<keyword evidence="4" id="KW-1185">Reference proteome</keyword>
<feature type="compositionally biased region" description="Polar residues" evidence="1">
    <location>
        <begin position="101"/>
        <end position="116"/>
    </location>
</feature>
<accession>A0A8J2LPZ8</accession>
<dbReference type="EMBL" id="CAJVCH010570572">
    <property type="protein sequence ID" value="CAG7835271.1"/>
    <property type="molecule type" value="Genomic_DNA"/>
</dbReference>
<evidence type="ECO:0000259" key="2">
    <source>
        <dbReference type="PROSITE" id="PS50202"/>
    </source>
</evidence>
<feature type="region of interest" description="Disordered" evidence="1">
    <location>
        <begin position="93"/>
        <end position="234"/>
    </location>
</feature>
<proteinExistence type="predicted"/>
<sequence>MDDNSVEEVKENAATNCTKCILPSTVQDDDGRTTEIAICTTNRIKTCSASTSYNIMSSAENAINDLNDGRSEKVETTSAISNDVIQRVESARVEDIMPPRSLNSQKQKQNNSTILKSPSEALPSENSSTISLRTSEDCIEGVQVSELPPRSRSQKVYNTTRAQDPDKNTVFGEPTKRMDKSRTRPHTINNPSNEGTRSKQRSKSSKPTEAPTQTRTSRVNEKLSNPSSATMLMHGYGSMQSPCLSCRMKTSKDYDNTSEGKKRKAVYFNPDLLPPSSKQIDSNGASVCLRRQSSQDMLPVIFTFSFMKLLRISPLHFSHLVIDSTVSMYSVGSHLEGFLRIQNNSTSHICYRVTSFIPGRYQIIPSTGILEKNQTVALTIASSVPKMFIKFEPDQFQVETIIAPPDVVAPNEQRLLWKVIQS</sequence>
<gene>
    <name evidence="3" type="ORF">AFUS01_LOCUS44667</name>
</gene>
<evidence type="ECO:0000313" key="4">
    <source>
        <dbReference type="Proteomes" id="UP000708208"/>
    </source>
</evidence>
<reference evidence="3" key="1">
    <citation type="submission" date="2021-06" db="EMBL/GenBank/DDBJ databases">
        <authorList>
            <person name="Hodson N. C."/>
            <person name="Mongue J. A."/>
            <person name="Jaron S. K."/>
        </authorList>
    </citation>
    <scope>NUCLEOTIDE SEQUENCE</scope>
</reference>
<dbReference type="AlphaFoldDB" id="A0A8J2LPZ8"/>
<name>A0A8J2LPZ8_9HEXA</name>
<feature type="compositionally biased region" description="Polar residues" evidence="1">
    <location>
        <begin position="186"/>
        <end position="195"/>
    </location>
</feature>
<organism evidence="3 4">
    <name type="scientific">Allacma fusca</name>
    <dbReference type="NCBI Taxonomy" id="39272"/>
    <lineage>
        <taxon>Eukaryota</taxon>
        <taxon>Metazoa</taxon>
        <taxon>Ecdysozoa</taxon>
        <taxon>Arthropoda</taxon>
        <taxon>Hexapoda</taxon>
        <taxon>Collembola</taxon>
        <taxon>Symphypleona</taxon>
        <taxon>Sminthuridae</taxon>
        <taxon>Allacma</taxon>
    </lineage>
</organism>
<dbReference type="PROSITE" id="PS50202">
    <property type="entry name" value="MSP"/>
    <property type="match status" value="1"/>
</dbReference>
<feature type="domain" description="MSP" evidence="2">
    <location>
        <begin position="309"/>
        <end position="422"/>
    </location>
</feature>
<evidence type="ECO:0000256" key="1">
    <source>
        <dbReference type="SAM" id="MobiDB-lite"/>
    </source>
</evidence>